<dbReference type="InterPro" id="IPR055414">
    <property type="entry name" value="LRR_R13L4/SHOC2-like"/>
</dbReference>
<dbReference type="Gene3D" id="3.80.10.10">
    <property type="entry name" value="Ribonuclease Inhibitor"/>
    <property type="match status" value="3"/>
</dbReference>
<dbReference type="PANTHER" id="PTHR48051:SF1">
    <property type="entry name" value="RAS SUPPRESSOR PROTEIN 1"/>
    <property type="match status" value="1"/>
</dbReference>
<evidence type="ECO:0000256" key="3">
    <source>
        <dbReference type="SAM" id="MobiDB-lite"/>
    </source>
</evidence>
<name>A0A7R9INM0_9NEOP</name>
<dbReference type="PROSITE" id="PS51450">
    <property type="entry name" value="LRR"/>
    <property type="match status" value="2"/>
</dbReference>
<organism evidence="5">
    <name type="scientific">Timema tahoe</name>
    <dbReference type="NCBI Taxonomy" id="61484"/>
    <lineage>
        <taxon>Eukaryota</taxon>
        <taxon>Metazoa</taxon>
        <taxon>Ecdysozoa</taxon>
        <taxon>Arthropoda</taxon>
        <taxon>Hexapoda</taxon>
        <taxon>Insecta</taxon>
        <taxon>Pterygota</taxon>
        <taxon>Neoptera</taxon>
        <taxon>Polyneoptera</taxon>
        <taxon>Phasmatodea</taxon>
        <taxon>Timematodea</taxon>
        <taxon>Timematoidea</taxon>
        <taxon>Timematidae</taxon>
        <taxon>Timema</taxon>
    </lineage>
</organism>
<feature type="region of interest" description="Disordered" evidence="3">
    <location>
        <begin position="546"/>
        <end position="581"/>
    </location>
</feature>
<evidence type="ECO:0000256" key="2">
    <source>
        <dbReference type="ARBA" id="ARBA00022737"/>
    </source>
</evidence>
<gene>
    <name evidence="5" type="ORF">TTEB3V08_LOCUS9567</name>
</gene>
<keyword evidence="2" id="KW-0677">Repeat</keyword>
<dbReference type="InterPro" id="IPR003591">
    <property type="entry name" value="Leu-rich_rpt_typical-subtyp"/>
</dbReference>
<dbReference type="InterPro" id="IPR050216">
    <property type="entry name" value="LRR_domain-containing"/>
</dbReference>
<dbReference type="Pfam" id="PF13855">
    <property type="entry name" value="LRR_8"/>
    <property type="match status" value="1"/>
</dbReference>
<dbReference type="GO" id="GO:0005737">
    <property type="term" value="C:cytoplasm"/>
    <property type="evidence" value="ECO:0007669"/>
    <property type="project" value="TreeGrafter"/>
</dbReference>
<dbReference type="InterPro" id="IPR032675">
    <property type="entry name" value="LRR_dom_sf"/>
</dbReference>
<sequence length="697" mass="80220">MSCSNTVDAFMLSEEREQDSLNVKLNVSSSNPINRVIKILSNSSVISEDVFYKKELKNIYEFTLKDTEVHQLPKNFTTNLINLTILNLENNKLVELPPNISCLANLVHLNVSCNNFHTLSEDVSHLLKLIVLNVNHNTLSDIPKTICNLKNLKVLEMSENNLHYLPESLGDLENLEKLDVSKNILECLPNSIGNLSNLFILNVSQNKLTDIPESFKNLYLLNCLNISHNIMEVLPECLIELPNISSLNVSHNKLQAFDEVLKCAEKLLTLDLSYNDLKIIPKWLFTDHCMFLRELIISHNHRMTEDCSKQDIFDTGAKYLFKKSLKYLNTSNCNVTTPYLKFLEGLQGLEVLDMSNDLNKFVNSKLPKNMLWEIQVNTLNWSVLLKELWLSNVGLVSVPEDLTRLTSLEVLDLSYNELNWLPDSFCRLKTLKKCKLSKNELAYLPEECGQLEELQEFNLDGNKLCSLPGSFANLTKLYFCDLYDNLLDAVPVELQKLLSLQSLDLEYNHFSTSDLLEKHPENELFSKYETLKTNLRQQREFYHQRYNCQRPEESPDYNNTSEDATDNELEDVSSGSFAEPPAKDLSWWPSRCVHSLSSGPPSKEDETWDKSDSSDDSFDPHREPMIQQKMAVWDPMSQSDPHLHRNNFCPADMHQKSIRSKKKVTLPNPVEYQFEDACYDDTDVNPTNIRFLLKDNL</sequence>
<proteinExistence type="predicted"/>
<evidence type="ECO:0000259" key="4">
    <source>
        <dbReference type="Pfam" id="PF23598"/>
    </source>
</evidence>
<feature type="compositionally biased region" description="Basic and acidic residues" evidence="3">
    <location>
        <begin position="602"/>
        <end position="621"/>
    </location>
</feature>
<dbReference type="Pfam" id="PF23598">
    <property type="entry name" value="LRR_14"/>
    <property type="match status" value="1"/>
</dbReference>
<feature type="domain" description="Disease resistance R13L4/SHOC-2-like LRR" evidence="4">
    <location>
        <begin position="120"/>
        <end position="303"/>
    </location>
</feature>
<accession>A0A7R9INM0</accession>
<dbReference type="Pfam" id="PF00560">
    <property type="entry name" value="LRR_1"/>
    <property type="match status" value="2"/>
</dbReference>
<dbReference type="PRINTS" id="PR00019">
    <property type="entry name" value="LEURICHRPT"/>
</dbReference>
<protein>
    <recommendedName>
        <fullName evidence="4">Disease resistance R13L4/SHOC-2-like LRR domain-containing protein</fullName>
    </recommendedName>
</protein>
<evidence type="ECO:0000313" key="5">
    <source>
        <dbReference type="EMBL" id="CAD7461661.1"/>
    </source>
</evidence>
<dbReference type="EMBL" id="OE005068">
    <property type="protein sequence ID" value="CAD7461661.1"/>
    <property type="molecule type" value="Genomic_DNA"/>
</dbReference>
<feature type="region of interest" description="Disordered" evidence="3">
    <location>
        <begin position="596"/>
        <end position="621"/>
    </location>
</feature>
<dbReference type="AlphaFoldDB" id="A0A7R9INM0"/>
<keyword evidence="1" id="KW-0433">Leucine-rich repeat</keyword>
<dbReference type="SMART" id="SM00364">
    <property type="entry name" value="LRR_BAC"/>
    <property type="match status" value="11"/>
</dbReference>
<dbReference type="SUPFAM" id="SSF52058">
    <property type="entry name" value="L domain-like"/>
    <property type="match status" value="2"/>
</dbReference>
<evidence type="ECO:0000256" key="1">
    <source>
        <dbReference type="ARBA" id="ARBA00022614"/>
    </source>
</evidence>
<reference evidence="5" key="1">
    <citation type="submission" date="2020-11" db="EMBL/GenBank/DDBJ databases">
        <authorList>
            <person name="Tran Van P."/>
        </authorList>
    </citation>
    <scope>NUCLEOTIDE SEQUENCE</scope>
</reference>
<dbReference type="PANTHER" id="PTHR48051">
    <property type="match status" value="1"/>
</dbReference>
<dbReference type="InterPro" id="IPR001611">
    <property type="entry name" value="Leu-rich_rpt"/>
</dbReference>
<dbReference type="SMART" id="SM00369">
    <property type="entry name" value="LRR_TYP"/>
    <property type="match status" value="11"/>
</dbReference>